<sequence>MGSEARAAQVDEVIRRLEAHYVFPDVAAKLAEVLRQRLGEGAYASVDDAGFATLVTADLQSVNGDKHLRLRHHADPVADDGDAAVNSESYRLEAELEAFGIAEVRRLAGNVGYLDTTMLYPPELAGPAIAAAMTLLAPTDALLLDVRRNRGGTPGTSALLQTYLVDEQVHYLDIYEREGHKTTQMWTLPYVPGSRFGGTKPVWVLTGPNTFSGGEDLAFSLQQQGRAKTVGEATRGGAHPREQYKVDTYLDVTVSIARSLHPETGENWEGVGVRPDLAVAADRAFDTAYALALRHVLELGSAGPRRGVAEEARQALDQVKDVGPGRDGTV</sequence>
<dbReference type="GO" id="GO:0008236">
    <property type="term" value="F:serine-type peptidase activity"/>
    <property type="evidence" value="ECO:0007669"/>
    <property type="project" value="InterPro"/>
</dbReference>
<dbReference type="PANTHER" id="PTHR11261">
    <property type="entry name" value="INTERPHOTORECEPTOR RETINOID-BINDING PROTEIN"/>
    <property type="match status" value="1"/>
</dbReference>
<dbReference type="Pfam" id="PF11918">
    <property type="entry name" value="Peptidase_S41_N"/>
    <property type="match status" value="1"/>
</dbReference>
<dbReference type="GO" id="GO:0006508">
    <property type="term" value="P:proteolysis"/>
    <property type="evidence" value="ECO:0007669"/>
    <property type="project" value="InterPro"/>
</dbReference>
<dbReference type="PANTHER" id="PTHR11261:SF3">
    <property type="entry name" value="RETINOL-BINDING PROTEIN 3"/>
    <property type="match status" value="1"/>
</dbReference>
<proteinExistence type="predicted"/>
<dbReference type="InterPro" id="IPR005151">
    <property type="entry name" value="Tail-specific_protease"/>
</dbReference>
<dbReference type="RefSeq" id="WP_086678623.1">
    <property type="nucleotide sequence ID" value="NZ_FNUJ01000005.1"/>
</dbReference>
<accession>A0A1H5QWF3</accession>
<dbReference type="Gene3D" id="3.30.750.44">
    <property type="match status" value="1"/>
</dbReference>
<evidence type="ECO:0000313" key="3">
    <source>
        <dbReference type="Proteomes" id="UP000198878"/>
    </source>
</evidence>
<dbReference type="OrthoDB" id="6397760at2"/>
<dbReference type="STRING" id="218821.SAMN05421837_105197"/>
<evidence type="ECO:0000313" key="2">
    <source>
        <dbReference type="EMBL" id="SEF30379.1"/>
    </source>
</evidence>
<dbReference type="Proteomes" id="UP000198878">
    <property type="component" value="Unassembled WGS sequence"/>
</dbReference>
<protein>
    <submittedName>
        <fullName evidence="2">N-terminal domain of Peptidase_S41</fullName>
    </submittedName>
</protein>
<gene>
    <name evidence="2" type="ORF">SAMN05421837_105197</name>
</gene>
<dbReference type="SUPFAM" id="SSF52096">
    <property type="entry name" value="ClpP/crotonase"/>
    <property type="match status" value="1"/>
</dbReference>
<feature type="domain" description="Tail specific protease" evidence="1">
    <location>
        <begin position="85"/>
        <end position="280"/>
    </location>
</feature>
<organism evidence="2 3">
    <name type="scientific">Amycolatopsis pretoriensis</name>
    <dbReference type="NCBI Taxonomy" id="218821"/>
    <lineage>
        <taxon>Bacteria</taxon>
        <taxon>Bacillati</taxon>
        <taxon>Actinomycetota</taxon>
        <taxon>Actinomycetes</taxon>
        <taxon>Pseudonocardiales</taxon>
        <taxon>Pseudonocardiaceae</taxon>
        <taxon>Amycolatopsis</taxon>
    </lineage>
</organism>
<dbReference type="Pfam" id="PF03572">
    <property type="entry name" value="Peptidase_S41"/>
    <property type="match status" value="1"/>
</dbReference>
<evidence type="ECO:0000259" key="1">
    <source>
        <dbReference type="SMART" id="SM00245"/>
    </source>
</evidence>
<dbReference type="EMBL" id="FNUJ01000005">
    <property type="protein sequence ID" value="SEF30379.1"/>
    <property type="molecule type" value="Genomic_DNA"/>
</dbReference>
<name>A0A1H5QWF3_9PSEU</name>
<dbReference type="CDD" id="cd07563">
    <property type="entry name" value="Peptidase_S41_IRBP"/>
    <property type="match status" value="1"/>
</dbReference>
<reference evidence="3" key="1">
    <citation type="submission" date="2016-10" db="EMBL/GenBank/DDBJ databases">
        <authorList>
            <person name="Varghese N."/>
            <person name="Submissions S."/>
        </authorList>
    </citation>
    <scope>NUCLEOTIDE SEQUENCE [LARGE SCALE GENOMIC DNA]</scope>
    <source>
        <strain evidence="3">DSM 44654</strain>
    </source>
</reference>
<dbReference type="Gene3D" id="3.90.226.10">
    <property type="entry name" value="2-enoyl-CoA Hydratase, Chain A, domain 1"/>
    <property type="match status" value="1"/>
</dbReference>
<dbReference type="SMART" id="SM00245">
    <property type="entry name" value="TSPc"/>
    <property type="match status" value="1"/>
</dbReference>
<keyword evidence="3" id="KW-1185">Reference proteome</keyword>
<dbReference type="InterPro" id="IPR029045">
    <property type="entry name" value="ClpP/crotonase-like_dom_sf"/>
</dbReference>
<dbReference type="AlphaFoldDB" id="A0A1H5QWF3"/>